<proteinExistence type="predicted"/>
<comment type="caution">
    <text evidence="1">The sequence shown here is derived from an EMBL/GenBank/DDBJ whole genome shotgun (WGS) entry which is preliminary data.</text>
</comment>
<dbReference type="AlphaFoldDB" id="A0AAD4QCI7"/>
<protein>
    <submittedName>
        <fullName evidence="1">Uncharacterized protein</fullName>
    </submittedName>
</protein>
<gene>
    <name evidence="1" type="ORF">EDB92DRAFT_904721</name>
</gene>
<evidence type="ECO:0000313" key="1">
    <source>
        <dbReference type="EMBL" id="KAH8989108.1"/>
    </source>
</evidence>
<dbReference type="Proteomes" id="UP001201163">
    <property type="component" value="Unassembled WGS sequence"/>
</dbReference>
<reference evidence="1" key="1">
    <citation type="submission" date="2022-01" db="EMBL/GenBank/DDBJ databases">
        <title>Comparative genomics reveals a dynamic genome evolution in the ectomycorrhizal milk-cap (Lactarius) mushrooms.</title>
        <authorList>
            <consortium name="DOE Joint Genome Institute"/>
            <person name="Lebreton A."/>
            <person name="Tang N."/>
            <person name="Kuo A."/>
            <person name="LaButti K."/>
            <person name="Drula E."/>
            <person name="Barry K."/>
            <person name="Clum A."/>
            <person name="Lipzen A."/>
            <person name="Mousain D."/>
            <person name="Ng V."/>
            <person name="Wang R."/>
            <person name="Wang X."/>
            <person name="Dai Y."/>
            <person name="Henrissat B."/>
            <person name="Grigoriev I.V."/>
            <person name="Guerin-Laguette A."/>
            <person name="Yu F."/>
            <person name="Martin F.M."/>
        </authorList>
    </citation>
    <scope>NUCLEOTIDE SEQUENCE</scope>
    <source>
        <strain evidence="1">QP</strain>
    </source>
</reference>
<evidence type="ECO:0000313" key="2">
    <source>
        <dbReference type="Proteomes" id="UP001201163"/>
    </source>
</evidence>
<dbReference type="EMBL" id="JAKELL010000039">
    <property type="protein sequence ID" value="KAH8989108.1"/>
    <property type="molecule type" value="Genomic_DNA"/>
</dbReference>
<name>A0AAD4QCI7_9AGAM</name>
<organism evidence="1 2">
    <name type="scientific">Lactarius akahatsu</name>
    <dbReference type="NCBI Taxonomy" id="416441"/>
    <lineage>
        <taxon>Eukaryota</taxon>
        <taxon>Fungi</taxon>
        <taxon>Dikarya</taxon>
        <taxon>Basidiomycota</taxon>
        <taxon>Agaricomycotina</taxon>
        <taxon>Agaricomycetes</taxon>
        <taxon>Russulales</taxon>
        <taxon>Russulaceae</taxon>
        <taxon>Lactarius</taxon>
    </lineage>
</organism>
<accession>A0AAD4QCI7</accession>
<keyword evidence="2" id="KW-1185">Reference proteome</keyword>
<sequence>MPRIQGHVDNIARLYRVTACSRTSADVARRILLTSYRWSHRADREMNLILAGRISFTHLIFFDVAHDAGLKCRACVRAFFFFGSLSVVSCLVLSRRTQGHSWCRDTSTPRAFQGMVRQPTMDIHDVGSHLGSPAVTASAHTAIREGYTVCGRNQPLRFVRVLTGAHVSHESCVGVMCLSTFQRMKTEW</sequence>